<dbReference type="SUPFAM" id="SSF103039">
    <property type="entry name" value="CheC-like"/>
    <property type="match status" value="1"/>
</dbReference>
<dbReference type="CDD" id="cd17910">
    <property type="entry name" value="CheC_ClassII"/>
    <property type="match status" value="1"/>
</dbReference>
<feature type="domain" description="Response regulatory" evidence="5">
    <location>
        <begin position="2"/>
        <end position="117"/>
    </location>
</feature>
<dbReference type="InterPro" id="IPR001789">
    <property type="entry name" value="Sig_transdc_resp-reg_receiver"/>
</dbReference>
<dbReference type="PANTHER" id="PTHR44591:SF24">
    <property type="entry name" value="PROTEIN-GLUTAMATE METHYLESTERASE_PROTEIN-GLUTAMINE GLUTAMINASE 1"/>
    <property type="match status" value="1"/>
</dbReference>
<dbReference type="RefSeq" id="WP_183910397.1">
    <property type="nucleotide sequence ID" value="NZ_JACHXZ010000003.1"/>
</dbReference>
<evidence type="ECO:0000259" key="5">
    <source>
        <dbReference type="PROSITE" id="PS50110"/>
    </source>
</evidence>
<evidence type="ECO:0000256" key="4">
    <source>
        <dbReference type="SAM" id="MobiDB-lite"/>
    </source>
</evidence>
<name>A0A839UU50_9GAMM</name>
<dbReference type="Gene3D" id="3.40.1550.10">
    <property type="entry name" value="CheC-like"/>
    <property type="match status" value="1"/>
</dbReference>
<feature type="region of interest" description="Disordered" evidence="4">
    <location>
        <begin position="125"/>
        <end position="153"/>
    </location>
</feature>
<dbReference type="PROSITE" id="PS50110">
    <property type="entry name" value="RESPONSE_REGULATORY"/>
    <property type="match status" value="1"/>
</dbReference>
<dbReference type="Pfam" id="PF00072">
    <property type="entry name" value="Response_reg"/>
    <property type="match status" value="1"/>
</dbReference>
<dbReference type="AlphaFoldDB" id="A0A839UU50"/>
<feature type="compositionally biased region" description="Low complexity" evidence="4">
    <location>
        <begin position="125"/>
        <end position="135"/>
    </location>
</feature>
<dbReference type="GO" id="GO:0006935">
    <property type="term" value="P:chemotaxis"/>
    <property type="evidence" value="ECO:0007669"/>
    <property type="project" value="UniProtKB-KW"/>
</dbReference>
<reference evidence="6 7" key="1">
    <citation type="submission" date="2020-08" db="EMBL/GenBank/DDBJ databases">
        <title>Genomic Encyclopedia of Type Strains, Phase III (KMG-III): the genomes of soil and plant-associated and newly described type strains.</title>
        <authorList>
            <person name="Whitman W."/>
        </authorList>
    </citation>
    <scope>NUCLEOTIDE SEQUENCE [LARGE SCALE GENOMIC DNA]</scope>
    <source>
        <strain evidence="6 7">CECT 8571</strain>
    </source>
</reference>
<dbReference type="InterPro" id="IPR028976">
    <property type="entry name" value="CheC-like_sf"/>
</dbReference>
<dbReference type="CDD" id="cd17593">
    <property type="entry name" value="REC_CheC-like"/>
    <property type="match status" value="1"/>
</dbReference>
<proteinExistence type="predicted"/>
<dbReference type="SMART" id="SM00448">
    <property type="entry name" value="REC"/>
    <property type="match status" value="1"/>
</dbReference>
<dbReference type="Proteomes" id="UP000559987">
    <property type="component" value="Unassembled WGS sequence"/>
</dbReference>
<sequence>MRILICDDSGMARKQAARSLPAGFAEEITFAEHGAMAMDVFKQKTIDLLLLDLTMPVMDGFETLAAIREQQIECGVVVISGDIQPQAREKVMALGALDFIQKPIDTEKLHKTLRDYGFIGDAPPAEASGDASAPAAPAPPPIITTPDTETSPLDSLREVSNIAMGDAAAKLAILLKTFIQLPIPNVAWLTPAELEMAMGVFQLGGQTVVSQGFVSRGLAGEAILYADRDGVTGVRKLMAGLKSENETNSAPILDAASVLIGAFLSRFGHEVDLTFSKSQPILLGQNVMGTEFVYNSALDDVLLIEIPYEFSELEFGCDLMILLPKASGDKMLDRVSLLLDEGQS</sequence>
<evidence type="ECO:0000256" key="3">
    <source>
        <dbReference type="PROSITE-ProRule" id="PRU00169"/>
    </source>
</evidence>
<feature type="modified residue" description="4-aspartylphosphate" evidence="3">
    <location>
        <position position="52"/>
    </location>
</feature>
<protein>
    <submittedName>
        <fullName evidence="6">CheY-like chemotaxis protein</fullName>
    </submittedName>
</protein>
<accession>A0A839UU50</accession>
<dbReference type="InterPro" id="IPR050595">
    <property type="entry name" value="Bact_response_regulator"/>
</dbReference>
<dbReference type="GO" id="GO:0000160">
    <property type="term" value="P:phosphorelay signal transduction system"/>
    <property type="evidence" value="ECO:0007669"/>
    <property type="project" value="InterPro"/>
</dbReference>
<evidence type="ECO:0000313" key="7">
    <source>
        <dbReference type="Proteomes" id="UP000559987"/>
    </source>
</evidence>
<evidence type="ECO:0000313" key="6">
    <source>
        <dbReference type="EMBL" id="MBB3168885.1"/>
    </source>
</evidence>
<dbReference type="SUPFAM" id="SSF52172">
    <property type="entry name" value="CheY-like"/>
    <property type="match status" value="1"/>
</dbReference>
<keyword evidence="1" id="KW-0145">Chemotaxis</keyword>
<comment type="caution">
    <text evidence="6">The sequence shown here is derived from an EMBL/GenBank/DDBJ whole genome shotgun (WGS) entry which is preliminary data.</text>
</comment>
<dbReference type="PANTHER" id="PTHR44591">
    <property type="entry name" value="STRESS RESPONSE REGULATOR PROTEIN 1"/>
    <property type="match status" value="1"/>
</dbReference>
<keyword evidence="7" id="KW-1185">Reference proteome</keyword>
<dbReference type="EMBL" id="JACHXZ010000003">
    <property type="protein sequence ID" value="MBB3168885.1"/>
    <property type="molecule type" value="Genomic_DNA"/>
</dbReference>
<organism evidence="6 7">
    <name type="scientific">Simiduia aestuariiviva</name>
    <dbReference type="NCBI Taxonomy" id="1510459"/>
    <lineage>
        <taxon>Bacteria</taxon>
        <taxon>Pseudomonadati</taxon>
        <taxon>Pseudomonadota</taxon>
        <taxon>Gammaproteobacteria</taxon>
        <taxon>Cellvibrionales</taxon>
        <taxon>Cellvibrionaceae</taxon>
        <taxon>Simiduia</taxon>
    </lineage>
</organism>
<evidence type="ECO:0000256" key="2">
    <source>
        <dbReference type="ARBA" id="ARBA00022553"/>
    </source>
</evidence>
<evidence type="ECO:0000256" key="1">
    <source>
        <dbReference type="ARBA" id="ARBA00022500"/>
    </source>
</evidence>
<dbReference type="Gene3D" id="3.40.50.2300">
    <property type="match status" value="1"/>
</dbReference>
<keyword evidence="2 3" id="KW-0597">Phosphoprotein</keyword>
<dbReference type="InterPro" id="IPR011006">
    <property type="entry name" value="CheY-like_superfamily"/>
</dbReference>
<gene>
    <name evidence="6" type="ORF">FHS30_002093</name>
</gene>